<reference evidence="3" key="1">
    <citation type="journal article" date="2010" name="Genome Biol.">
        <title>Genome sequence of the necrotrophic plant pathogen Pythium ultimum reveals original pathogenicity mechanisms and effector repertoire.</title>
        <authorList>
            <person name="Levesque C.A."/>
            <person name="Brouwer H."/>
            <person name="Cano L."/>
            <person name="Hamilton J.P."/>
            <person name="Holt C."/>
            <person name="Huitema E."/>
            <person name="Raffaele S."/>
            <person name="Robideau G.P."/>
            <person name="Thines M."/>
            <person name="Win J."/>
            <person name="Zerillo M.M."/>
            <person name="Beakes G.W."/>
            <person name="Boore J.L."/>
            <person name="Busam D."/>
            <person name="Dumas B."/>
            <person name="Ferriera S."/>
            <person name="Fuerstenberg S.I."/>
            <person name="Gachon C.M."/>
            <person name="Gaulin E."/>
            <person name="Govers F."/>
            <person name="Grenville-Briggs L."/>
            <person name="Horner N."/>
            <person name="Hostetler J."/>
            <person name="Jiang R.H."/>
            <person name="Johnson J."/>
            <person name="Krajaejun T."/>
            <person name="Lin H."/>
            <person name="Meijer H.J."/>
            <person name="Moore B."/>
            <person name="Morris P."/>
            <person name="Phuntmart V."/>
            <person name="Puiu D."/>
            <person name="Shetty J."/>
            <person name="Stajich J.E."/>
            <person name="Tripathy S."/>
            <person name="Wawra S."/>
            <person name="van West P."/>
            <person name="Whitty B.R."/>
            <person name="Coutinho P.M."/>
            <person name="Henrissat B."/>
            <person name="Martin F."/>
            <person name="Thomas P.D."/>
            <person name="Tyler B.M."/>
            <person name="De Vries R.P."/>
            <person name="Kamoun S."/>
            <person name="Yandell M."/>
            <person name="Tisserat N."/>
            <person name="Buell C.R."/>
        </authorList>
    </citation>
    <scope>NUCLEOTIDE SEQUENCE</scope>
    <source>
        <strain evidence="3">DAOM:BR144</strain>
    </source>
</reference>
<dbReference type="Proteomes" id="UP000019132">
    <property type="component" value="Unassembled WGS sequence"/>
</dbReference>
<dbReference type="SUPFAM" id="SSF52047">
    <property type="entry name" value="RNI-like"/>
    <property type="match status" value="1"/>
</dbReference>
<dbReference type="AlphaFoldDB" id="K3X2Z6"/>
<dbReference type="InterPro" id="IPR006553">
    <property type="entry name" value="Leu-rich_rpt_Cys-con_subtyp"/>
</dbReference>
<evidence type="ECO:0000259" key="1">
    <source>
        <dbReference type="Pfam" id="PF25372"/>
    </source>
</evidence>
<dbReference type="SMART" id="SM00367">
    <property type="entry name" value="LRR_CC"/>
    <property type="match status" value="7"/>
</dbReference>
<reference evidence="2" key="3">
    <citation type="submission" date="2015-02" db="UniProtKB">
        <authorList>
            <consortium name="EnsemblProtists"/>
        </authorList>
    </citation>
    <scope>IDENTIFICATION</scope>
    <source>
        <strain evidence="2">DAOM BR144</strain>
    </source>
</reference>
<name>K3X2Z6_GLOUD</name>
<evidence type="ECO:0000313" key="2">
    <source>
        <dbReference type="EnsemblProtists" id="PYU1_T011595"/>
    </source>
</evidence>
<accession>K3X2Z6</accession>
<organism evidence="2 3">
    <name type="scientific">Globisporangium ultimum (strain ATCC 200006 / CBS 805.95 / DAOM BR144)</name>
    <name type="common">Pythium ultimum</name>
    <dbReference type="NCBI Taxonomy" id="431595"/>
    <lineage>
        <taxon>Eukaryota</taxon>
        <taxon>Sar</taxon>
        <taxon>Stramenopiles</taxon>
        <taxon>Oomycota</taxon>
        <taxon>Peronosporomycetes</taxon>
        <taxon>Pythiales</taxon>
        <taxon>Pythiaceae</taxon>
        <taxon>Globisporangium</taxon>
    </lineage>
</organism>
<dbReference type="InterPro" id="IPR032675">
    <property type="entry name" value="LRR_dom_sf"/>
</dbReference>
<dbReference type="Gene3D" id="3.80.10.10">
    <property type="entry name" value="Ribonuclease Inhibitor"/>
    <property type="match status" value="3"/>
</dbReference>
<dbReference type="HOGENOM" id="CLU_770453_0_0_1"/>
<dbReference type="eggNOG" id="KOG4341">
    <property type="taxonomic scope" value="Eukaryota"/>
</dbReference>
<dbReference type="EMBL" id="GL376611">
    <property type="status" value="NOT_ANNOTATED_CDS"/>
    <property type="molecule type" value="Genomic_DNA"/>
</dbReference>
<sequence>MAQQQEIFLPMSVRREMLGFFSVEELLTVEQVDTFWRRTLRDSGKWNTFSLTHDNDAQKNDRLIRRVAFAHGSDVEQLKLINCVFSNELIVEIGARFSGLKELVVSGCKMLSDEALAVLLRASSHSLVEVRAVKCPLLTDDTLQALGTYQSESIERVDFSHCRLMSSAGVNTVVQECKKLSEFGFKGCPKVNDAAMLAIATHCGAQVRRVSVGGSGNISDHSLQALADHCSGLQELDIARSNPFGIGRGGVSNQGLLYLVFKCRDLRRLVLRGQGQLSLSVLSNIAACCPKLQSLDIGGCRQIIQDPIALSVELKRMALLEQLSVSFARGLKDEHINCIAAQCPQLKRFEVDGSQVAVSCV</sequence>
<evidence type="ECO:0000313" key="3">
    <source>
        <dbReference type="Proteomes" id="UP000019132"/>
    </source>
</evidence>
<dbReference type="GO" id="GO:0019005">
    <property type="term" value="C:SCF ubiquitin ligase complex"/>
    <property type="evidence" value="ECO:0007669"/>
    <property type="project" value="TreeGrafter"/>
</dbReference>
<dbReference type="VEuPathDB" id="FungiDB:PYU1_G011569"/>
<dbReference type="STRING" id="431595.K3X2Z6"/>
<keyword evidence="3" id="KW-1185">Reference proteome</keyword>
<dbReference type="PANTHER" id="PTHR13318:SF190">
    <property type="entry name" value="PARTNER OF PAIRED, ISOFORM B"/>
    <property type="match status" value="1"/>
</dbReference>
<feature type="domain" description="F-box/LRR-repeat protein 15-like leucin rich repeat" evidence="1">
    <location>
        <begin position="100"/>
        <end position="178"/>
    </location>
</feature>
<proteinExistence type="predicted"/>
<dbReference type="Pfam" id="PF25372">
    <property type="entry name" value="DUF7885"/>
    <property type="match status" value="1"/>
</dbReference>
<reference evidence="3" key="2">
    <citation type="submission" date="2010-04" db="EMBL/GenBank/DDBJ databases">
        <authorList>
            <person name="Buell R."/>
            <person name="Hamilton J."/>
            <person name="Hostetler J."/>
        </authorList>
    </citation>
    <scope>NUCLEOTIDE SEQUENCE [LARGE SCALE GENOMIC DNA]</scope>
    <source>
        <strain evidence="3">DAOM:BR144</strain>
    </source>
</reference>
<dbReference type="InParanoid" id="K3X2Z6"/>
<protein>
    <recommendedName>
        <fullName evidence="1">F-box/LRR-repeat protein 15-like leucin rich repeat domain-containing protein</fullName>
    </recommendedName>
</protein>
<dbReference type="EnsemblProtists" id="PYU1_T011595">
    <property type="protein sequence ID" value="PYU1_T011595"/>
    <property type="gene ID" value="PYU1_G011569"/>
</dbReference>
<dbReference type="PANTHER" id="PTHR13318">
    <property type="entry name" value="PARTNER OF PAIRED, ISOFORM B-RELATED"/>
    <property type="match status" value="1"/>
</dbReference>
<dbReference type="InterPro" id="IPR057207">
    <property type="entry name" value="FBXL15_LRR"/>
</dbReference>
<dbReference type="GO" id="GO:0031146">
    <property type="term" value="P:SCF-dependent proteasomal ubiquitin-dependent protein catabolic process"/>
    <property type="evidence" value="ECO:0007669"/>
    <property type="project" value="TreeGrafter"/>
</dbReference>
<dbReference type="OMA" id="DFIASQC"/>